<gene>
    <name evidence="2" type="ORF">HKI87_05g39560</name>
</gene>
<protein>
    <submittedName>
        <fullName evidence="2">Uncharacterized protein</fullName>
    </submittedName>
</protein>
<feature type="transmembrane region" description="Helical" evidence="1">
    <location>
        <begin position="16"/>
        <end position="33"/>
    </location>
</feature>
<evidence type="ECO:0000313" key="2">
    <source>
        <dbReference type="EMBL" id="WZN62419.1"/>
    </source>
</evidence>
<dbReference type="EMBL" id="CP151505">
    <property type="protein sequence ID" value="WZN62419.1"/>
    <property type="molecule type" value="Genomic_DNA"/>
</dbReference>
<dbReference type="AlphaFoldDB" id="A0AAX4P9K3"/>
<organism evidence="2 3">
    <name type="scientific">Chloropicon roscoffensis</name>
    <dbReference type="NCBI Taxonomy" id="1461544"/>
    <lineage>
        <taxon>Eukaryota</taxon>
        <taxon>Viridiplantae</taxon>
        <taxon>Chlorophyta</taxon>
        <taxon>Chloropicophyceae</taxon>
        <taxon>Chloropicales</taxon>
        <taxon>Chloropicaceae</taxon>
        <taxon>Chloropicon</taxon>
    </lineage>
</organism>
<accession>A0AAX4P9K3</accession>
<evidence type="ECO:0000313" key="3">
    <source>
        <dbReference type="Proteomes" id="UP001472866"/>
    </source>
</evidence>
<reference evidence="2 3" key="1">
    <citation type="submission" date="2024-03" db="EMBL/GenBank/DDBJ databases">
        <title>Complete genome sequence of the green alga Chloropicon roscoffensis RCC1871.</title>
        <authorList>
            <person name="Lemieux C."/>
            <person name="Pombert J.-F."/>
            <person name="Otis C."/>
            <person name="Turmel M."/>
        </authorList>
    </citation>
    <scope>NUCLEOTIDE SEQUENCE [LARGE SCALE GENOMIC DNA]</scope>
    <source>
        <strain evidence="2 3">RCC1871</strain>
    </source>
</reference>
<proteinExistence type="predicted"/>
<feature type="transmembrane region" description="Helical" evidence="1">
    <location>
        <begin position="238"/>
        <end position="259"/>
    </location>
</feature>
<keyword evidence="3" id="KW-1185">Reference proteome</keyword>
<evidence type="ECO:0000256" key="1">
    <source>
        <dbReference type="SAM" id="Phobius"/>
    </source>
</evidence>
<keyword evidence="1" id="KW-0472">Membrane</keyword>
<feature type="transmembrane region" description="Helical" evidence="1">
    <location>
        <begin position="79"/>
        <end position="107"/>
    </location>
</feature>
<feature type="transmembrane region" description="Helical" evidence="1">
    <location>
        <begin position="45"/>
        <end position="67"/>
    </location>
</feature>
<feature type="transmembrane region" description="Helical" evidence="1">
    <location>
        <begin position="139"/>
        <end position="158"/>
    </location>
</feature>
<dbReference type="Proteomes" id="UP001472866">
    <property type="component" value="Chromosome 05"/>
</dbReference>
<name>A0AAX4P9K3_9CHLO</name>
<sequence>MDWRRVLRAVGDSSRIAANSLSLAATAVVFLLLSNSNDAGWARGLSLPAFLGLPFAAFASIVGGSTLCGRDLRRACGGAAGAVVAVLWITGCAVGSMYASITISYFVNDTRLFREPHGALVGRIEWISSRLLAIGNLEAALASFLLLAVAAAVVEALLGGSWGRVLQADKPESGGLERRKTIRRDENVYEAVEGGLERPKVAAFEIEKGADGDSEGGDDATEPAQGTAARVLWIAVRALSWANILAGLGLVAFGVAVIIQRAQFIKLHWAPPPHVSCSNSIDGNPICMLPFPSDRLLHESNHTVTGRVFHVERDLGVPLRTGKMLSFRGHHDDGSLPAVPDGFSSMTPIMAWMPGCELGEWPGRYYEDEAAGEGQFTAVIDVAANSSVAHAAFRHGKLLVLQPLDPLPANSRIAVGVKRGIRGEGTRWSEPPNIPQEAEATAALARLGWNPERIDLAWTFHTASAEATLAPARDRVEEALDWYRSSGGAKNEIVRLVDEADKCDVAEVNQTAFIIHGRFEGPSFVPDDLSNTRNHYVGESRMAWHEYTVRVPCALLDKNRVNESATVVHYSHGFLGARGEILGDYLGELSNRGRWILVATDTYGLTRHDLPYLLQLCVSHASLTYPLADLILQSQVNRVLLEEILVNELPMSDPRLMRLLRIVPGPTESRTPYAYYGNSLGGILGLSLSSLSIKVRRSVLGVAGLPFGSIMRLSDQFDGFKQLLLWQFRDSVGVEILIAASQSFWDPLGSAWFRCYGGGAEDCSAVAPRGQNFSEKSFLIQNGVVDDSVDPVAGHVLARALGAEVVNPVRRIPSLTNRTRGEGDTGRSQIVEWLPRRNLHRCLRLQHAAKAQVSRFVSNGQVDGSECGFETCLADVTIDEACDIDSSS</sequence>
<keyword evidence="1" id="KW-0812">Transmembrane</keyword>
<keyword evidence="1" id="KW-1133">Transmembrane helix</keyword>